<keyword evidence="4" id="KW-1185">Reference proteome</keyword>
<gene>
    <name evidence="3" type="ORF">M431DRAFT_477011</name>
</gene>
<evidence type="ECO:0000256" key="1">
    <source>
        <dbReference type="SAM" id="MobiDB-lite"/>
    </source>
</evidence>
<dbReference type="AlphaFoldDB" id="A0A2T4ATZ1"/>
<feature type="transmembrane region" description="Helical" evidence="2">
    <location>
        <begin position="298"/>
        <end position="320"/>
    </location>
</feature>
<dbReference type="Pfam" id="PF20246">
    <property type="entry name" value="DUF6601"/>
    <property type="match status" value="1"/>
</dbReference>
<feature type="region of interest" description="Disordered" evidence="1">
    <location>
        <begin position="1"/>
        <end position="25"/>
    </location>
</feature>
<dbReference type="RefSeq" id="XP_024780214.1">
    <property type="nucleotide sequence ID" value="XM_024915529.1"/>
</dbReference>
<keyword evidence="2" id="KW-0812">Transmembrane</keyword>
<dbReference type="InterPro" id="IPR046536">
    <property type="entry name" value="DUF6601"/>
</dbReference>
<reference evidence="3 4" key="1">
    <citation type="submission" date="2016-07" db="EMBL/GenBank/DDBJ databases">
        <title>Multiple horizontal gene transfer events from other fungi enriched the ability of initially mycotrophic Trichoderma (Ascomycota) to feed on dead plant biomass.</title>
        <authorList>
            <consortium name="DOE Joint Genome Institute"/>
            <person name="Aerts A."/>
            <person name="Atanasova L."/>
            <person name="Chenthamara K."/>
            <person name="Zhang J."/>
            <person name="Grujic M."/>
            <person name="Henrissat B."/>
            <person name="Kuo A."/>
            <person name="Salamov A."/>
            <person name="Lipzen A."/>
            <person name="Labutti K."/>
            <person name="Barry K."/>
            <person name="Miao Y."/>
            <person name="Rahimi M.J."/>
            <person name="Shen Q."/>
            <person name="Grigoriev I.V."/>
            <person name="Kubicek C.P."/>
            <person name="Druzhinina I.S."/>
        </authorList>
    </citation>
    <scope>NUCLEOTIDE SEQUENCE [LARGE SCALE GENOMIC DNA]</scope>
    <source>
        <strain evidence="3 4">CBS 226.95</strain>
    </source>
</reference>
<keyword evidence="2" id="KW-0472">Membrane</keyword>
<organism evidence="3 4">
    <name type="scientific">Trichoderma harzianum CBS 226.95</name>
    <dbReference type="NCBI Taxonomy" id="983964"/>
    <lineage>
        <taxon>Eukaryota</taxon>
        <taxon>Fungi</taxon>
        <taxon>Dikarya</taxon>
        <taxon>Ascomycota</taxon>
        <taxon>Pezizomycotina</taxon>
        <taxon>Sordariomycetes</taxon>
        <taxon>Hypocreomycetidae</taxon>
        <taxon>Hypocreales</taxon>
        <taxon>Hypocreaceae</taxon>
        <taxon>Trichoderma</taxon>
    </lineage>
</organism>
<keyword evidence="2" id="KW-1133">Transmembrane helix</keyword>
<dbReference type="GeneID" id="36624098"/>
<dbReference type="Proteomes" id="UP000241690">
    <property type="component" value="Unassembled WGS sequence"/>
</dbReference>
<name>A0A2T4ATZ1_TRIHA</name>
<proteinExistence type="predicted"/>
<evidence type="ECO:0000313" key="4">
    <source>
        <dbReference type="Proteomes" id="UP000241690"/>
    </source>
</evidence>
<dbReference type="EMBL" id="KZ679675">
    <property type="protein sequence ID" value="PTB60537.1"/>
    <property type="molecule type" value="Genomic_DNA"/>
</dbReference>
<evidence type="ECO:0000256" key="2">
    <source>
        <dbReference type="SAM" id="Phobius"/>
    </source>
</evidence>
<evidence type="ECO:0000313" key="3">
    <source>
        <dbReference type="EMBL" id="PTB60537.1"/>
    </source>
</evidence>
<dbReference type="PANTHER" id="PTHR34414:SF1">
    <property type="entry name" value="SUBTILISIN-LIKE SERINE PROTEASE"/>
    <property type="match status" value="1"/>
</dbReference>
<feature type="compositionally biased region" description="Basic and acidic residues" evidence="1">
    <location>
        <begin position="8"/>
        <end position="25"/>
    </location>
</feature>
<protein>
    <submittedName>
        <fullName evidence="3">Uncharacterized protein</fullName>
    </submittedName>
</protein>
<dbReference type="STRING" id="983964.A0A2T4ATZ1"/>
<dbReference type="PANTHER" id="PTHR34414">
    <property type="entry name" value="HET DOMAIN-CONTAINING PROTEIN-RELATED"/>
    <property type="match status" value="1"/>
</dbReference>
<sequence>MDSSALTETEKKVSFADQPKQEENRLTESELRRMLPASFRNGPAWVGIPHNRVQHFLKDDLNIERLAEASTYFSILGKAKPPQALHHQQALGLEILVTEKMDTHLLWTKGKIFIKPFPRYLLDPEFWSEQLECPKGCSYASEFQMLRAAGLVRRQTRFSKRKPCSHSKLWKCAMGFVYSYIALISHESDFRIAKASKLLPDDMEFDDWQGFVERTLRKNGKIHGQIDERFTYGELNMARLNTLLMLQQPRRYLFQDDGSYGFLRDHTSLLSPASVYTGVVLASVRVRPTIANFKRNRPLTIALVMYGSIILFFSLTDVILDADARTVCLFLSGSCTRSCPSPGKGSRRLLVSSELGTGQN</sequence>
<accession>A0A2T4ATZ1</accession>